<protein>
    <submittedName>
        <fullName evidence="2">Uncharacterized protein</fullName>
    </submittedName>
</protein>
<dbReference type="EMBL" id="CYXM01000006">
    <property type="protein sequence ID" value="CUN02417.1"/>
    <property type="molecule type" value="Genomic_DNA"/>
</dbReference>
<name>A0A173TK82_9FIRM</name>
<feature type="transmembrane region" description="Helical" evidence="1">
    <location>
        <begin position="5"/>
        <end position="25"/>
    </location>
</feature>
<sequence length="55" mass="6533">MKKIIFTVFSILIILTTIFFIAIGTVRDSRYYILILVYIIVYKIILSFTNRSKKK</sequence>
<reference evidence="2 3" key="1">
    <citation type="submission" date="2015-09" db="EMBL/GenBank/DDBJ databases">
        <authorList>
            <consortium name="Pathogen Informatics"/>
        </authorList>
    </citation>
    <scope>NUCLEOTIDE SEQUENCE [LARGE SCALE GENOMIC DNA]</scope>
    <source>
        <strain evidence="2 3">2789STDY5834968</strain>
    </source>
</reference>
<keyword evidence="1" id="KW-1133">Transmembrane helix</keyword>
<evidence type="ECO:0000313" key="2">
    <source>
        <dbReference type="EMBL" id="CUN02417.1"/>
    </source>
</evidence>
<feature type="transmembrane region" description="Helical" evidence="1">
    <location>
        <begin position="31"/>
        <end position="49"/>
    </location>
</feature>
<keyword evidence="1" id="KW-0472">Membrane</keyword>
<organism evidence="2 3">
    <name type="scientific">Agathobacter rectalis</name>
    <dbReference type="NCBI Taxonomy" id="39491"/>
    <lineage>
        <taxon>Bacteria</taxon>
        <taxon>Bacillati</taxon>
        <taxon>Bacillota</taxon>
        <taxon>Clostridia</taxon>
        <taxon>Lachnospirales</taxon>
        <taxon>Lachnospiraceae</taxon>
        <taxon>Agathobacter</taxon>
    </lineage>
</organism>
<accession>A0A173TK82</accession>
<proteinExistence type="predicted"/>
<evidence type="ECO:0000256" key="1">
    <source>
        <dbReference type="SAM" id="Phobius"/>
    </source>
</evidence>
<dbReference type="AlphaFoldDB" id="A0A173TK82"/>
<keyword evidence="1" id="KW-0812">Transmembrane</keyword>
<gene>
    <name evidence="2" type="ORF">ERS852580_01640</name>
</gene>
<dbReference type="Proteomes" id="UP000095673">
    <property type="component" value="Unassembled WGS sequence"/>
</dbReference>
<evidence type="ECO:0000313" key="3">
    <source>
        <dbReference type="Proteomes" id="UP000095673"/>
    </source>
</evidence>